<sequence>METNEFTNQLIVKETTETVKQIVDKKILNHKTEEDTLLHNNQNSDDNKKESKQIFNVEEVMISGRISQNEGEDNLDTEELFENEKTFLIQELDGEKKIQTQVNYEVVFFARYYDTKNLRPSKEDIESFFNKYGVVHHVNCPEGKNFAFIFMTSLNTEVIYRRTRTTISQIIHDMTDDNKFHLTVASSNRSKYNSHYATNNRVVNYYGKQDTRNYSGYGRGLNMHRPRQFGQLTQYNQGLRNQFKLNISPTDPKRAYQEISRTQHARYQQLKKPSNY</sequence>
<evidence type="ECO:0008006" key="2">
    <source>
        <dbReference type="Google" id="ProtNLM"/>
    </source>
</evidence>
<dbReference type="AlphaFoldDB" id="A0A6C0LST9"/>
<evidence type="ECO:0000313" key="1">
    <source>
        <dbReference type="EMBL" id="QHU33068.1"/>
    </source>
</evidence>
<name>A0A6C0LST9_9ZZZZ</name>
<dbReference type="InterPro" id="IPR035979">
    <property type="entry name" value="RBD_domain_sf"/>
</dbReference>
<protein>
    <recommendedName>
        <fullName evidence="2">RRM domain-containing protein</fullName>
    </recommendedName>
</protein>
<organism evidence="1">
    <name type="scientific">viral metagenome</name>
    <dbReference type="NCBI Taxonomy" id="1070528"/>
    <lineage>
        <taxon>unclassified sequences</taxon>
        <taxon>metagenomes</taxon>
        <taxon>organismal metagenomes</taxon>
    </lineage>
</organism>
<dbReference type="EMBL" id="MN740556">
    <property type="protein sequence ID" value="QHU33068.1"/>
    <property type="molecule type" value="Genomic_DNA"/>
</dbReference>
<dbReference type="GO" id="GO:0003676">
    <property type="term" value="F:nucleic acid binding"/>
    <property type="evidence" value="ECO:0007669"/>
    <property type="project" value="InterPro"/>
</dbReference>
<accession>A0A6C0LST9</accession>
<dbReference type="SUPFAM" id="SSF54928">
    <property type="entry name" value="RNA-binding domain, RBD"/>
    <property type="match status" value="1"/>
</dbReference>
<reference evidence="1" key="1">
    <citation type="journal article" date="2020" name="Nature">
        <title>Giant virus diversity and host interactions through global metagenomics.</title>
        <authorList>
            <person name="Schulz F."/>
            <person name="Roux S."/>
            <person name="Paez-Espino D."/>
            <person name="Jungbluth S."/>
            <person name="Walsh D.A."/>
            <person name="Denef V.J."/>
            <person name="McMahon K.D."/>
            <person name="Konstantinidis K.T."/>
            <person name="Eloe-Fadrosh E.A."/>
            <person name="Kyrpides N.C."/>
            <person name="Woyke T."/>
        </authorList>
    </citation>
    <scope>NUCLEOTIDE SEQUENCE</scope>
    <source>
        <strain evidence="1">GVMAG-S-1014582-52</strain>
    </source>
</reference>
<proteinExistence type="predicted"/>